<comment type="caution">
    <text evidence="1">The sequence shown here is derived from an EMBL/GenBank/DDBJ whole genome shotgun (WGS) entry which is preliminary data.</text>
</comment>
<evidence type="ECO:0000313" key="2">
    <source>
        <dbReference type="Proteomes" id="UP000676336"/>
    </source>
</evidence>
<evidence type="ECO:0000313" key="1">
    <source>
        <dbReference type="EMBL" id="CAF4379024.1"/>
    </source>
</evidence>
<dbReference type="AlphaFoldDB" id="A0A8S2V5J4"/>
<feature type="non-terminal residue" evidence="1">
    <location>
        <position position="43"/>
    </location>
</feature>
<reference evidence="1" key="1">
    <citation type="submission" date="2021-02" db="EMBL/GenBank/DDBJ databases">
        <authorList>
            <person name="Nowell W R."/>
        </authorList>
    </citation>
    <scope>NUCLEOTIDE SEQUENCE</scope>
</reference>
<gene>
    <name evidence="1" type="ORF">SMN809_LOCUS29484</name>
</gene>
<organism evidence="1 2">
    <name type="scientific">Rotaria magnacalcarata</name>
    <dbReference type="NCBI Taxonomy" id="392030"/>
    <lineage>
        <taxon>Eukaryota</taxon>
        <taxon>Metazoa</taxon>
        <taxon>Spiralia</taxon>
        <taxon>Gnathifera</taxon>
        <taxon>Rotifera</taxon>
        <taxon>Eurotatoria</taxon>
        <taxon>Bdelloidea</taxon>
        <taxon>Philodinida</taxon>
        <taxon>Philodinidae</taxon>
        <taxon>Rotaria</taxon>
    </lineage>
</organism>
<proteinExistence type="predicted"/>
<accession>A0A8S2V5J4</accession>
<dbReference type="Proteomes" id="UP000676336">
    <property type="component" value="Unassembled WGS sequence"/>
</dbReference>
<protein>
    <submittedName>
        <fullName evidence="1">Uncharacterized protein</fullName>
    </submittedName>
</protein>
<name>A0A8S2V5J4_9BILA</name>
<sequence>MYFILVFMGDINRLANAHLRATLAEALDTIIPDQQDNDEELNR</sequence>
<dbReference type="EMBL" id="CAJOBI010052547">
    <property type="protein sequence ID" value="CAF4379024.1"/>
    <property type="molecule type" value="Genomic_DNA"/>
</dbReference>